<keyword evidence="1" id="KW-0732">Signal</keyword>
<dbReference type="Proteomes" id="UP000887540">
    <property type="component" value="Unplaced"/>
</dbReference>
<organism evidence="2 3">
    <name type="scientific">Acrobeloides nanus</name>
    <dbReference type="NCBI Taxonomy" id="290746"/>
    <lineage>
        <taxon>Eukaryota</taxon>
        <taxon>Metazoa</taxon>
        <taxon>Ecdysozoa</taxon>
        <taxon>Nematoda</taxon>
        <taxon>Chromadorea</taxon>
        <taxon>Rhabditida</taxon>
        <taxon>Tylenchina</taxon>
        <taxon>Cephalobomorpha</taxon>
        <taxon>Cephaloboidea</taxon>
        <taxon>Cephalobidae</taxon>
        <taxon>Acrobeloides</taxon>
    </lineage>
</organism>
<dbReference type="AlphaFoldDB" id="A0A914D5D5"/>
<dbReference type="WBParaSite" id="ACRNAN_scaffold1940.g27592.t1">
    <property type="protein sequence ID" value="ACRNAN_scaffold1940.g27592.t1"/>
    <property type="gene ID" value="ACRNAN_scaffold1940.g27592"/>
</dbReference>
<keyword evidence="2" id="KW-1185">Reference proteome</keyword>
<evidence type="ECO:0000313" key="3">
    <source>
        <dbReference type="WBParaSite" id="ACRNAN_scaffold1940.g27592.t1"/>
    </source>
</evidence>
<proteinExistence type="predicted"/>
<name>A0A914D5D5_9BILA</name>
<protein>
    <submittedName>
        <fullName evidence="3">Uncharacterized protein</fullName>
    </submittedName>
</protein>
<evidence type="ECO:0000313" key="2">
    <source>
        <dbReference type="Proteomes" id="UP000887540"/>
    </source>
</evidence>
<reference evidence="3" key="1">
    <citation type="submission" date="2022-11" db="UniProtKB">
        <authorList>
            <consortium name="WormBaseParasite"/>
        </authorList>
    </citation>
    <scope>IDENTIFICATION</scope>
</reference>
<accession>A0A914D5D5</accession>
<feature type="signal peptide" evidence="1">
    <location>
        <begin position="1"/>
        <end position="20"/>
    </location>
</feature>
<sequence>MLNFQLVISILVVFIYVGHGAVLNRDKRQYDYYDAMSYNNEIQALRRNWAQTQLNNLAQTVDEVGRNIVASAGGDVEWGYSSDGSNWNYL</sequence>
<feature type="chain" id="PRO_5036674362" evidence="1">
    <location>
        <begin position="21"/>
        <end position="90"/>
    </location>
</feature>
<evidence type="ECO:0000256" key="1">
    <source>
        <dbReference type="SAM" id="SignalP"/>
    </source>
</evidence>